<evidence type="ECO:0000256" key="5">
    <source>
        <dbReference type="PROSITE-ProRule" id="PRU01248"/>
    </source>
</evidence>
<dbReference type="InterPro" id="IPR028259">
    <property type="entry name" value="AP2-like_int_N"/>
</dbReference>
<evidence type="ECO:0000256" key="2">
    <source>
        <dbReference type="ARBA" id="ARBA00022908"/>
    </source>
</evidence>
<dbReference type="PROSITE" id="PS51898">
    <property type="entry name" value="TYR_RECOMBINASE"/>
    <property type="match status" value="1"/>
</dbReference>
<accession>A0A430A8R1</accession>
<keyword evidence="3 5" id="KW-0238">DNA-binding</keyword>
<evidence type="ECO:0000313" key="8">
    <source>
        <dbReference type="EMBL" id="RSU03496.1"/>
    </source>
</evidence>
<dbReference type="InterPro" id="IPR011010">
    <property type="entry name" value="DNA_brk_join_enz"/>
</dbReference>
<evidence type="ECO:0000259" key="6">
    <source>
        <dbReference type="PROSITE" id="PS51898"/>
    </source>
</evidence>
<dbReference type="Pfam" id="PF00589">
    <property type="entry name" value="Phage_integrase"/>
    <property type="match status" value="1"/>
</dbReference>
<dbReference type="GO" id="GO:0006310">
    <property type="term" value="P:DNA recombination"/>
    <property type="evidence" value="ECO:0007669"/>
    <property type="project" value="UniProtKB-KW"/>
</dbReference>
<dbReference type="PANTHER" id="PTHR30349">
    <property type="entry name" value="PHAGE INTEGRASE-RELATED"/>
    <property type="match status" value="1"/>
</dbReference>
<name>A0A430A8R1_9ENTE</name>
<keyword evidence="4" id="KW-0233">DNA recombination</keyword>
<proteinExistence type="inferred from homology"/>
<dbReference type="InterPro" id="IPR050090">
    <property type="entry name" value="Tyrosine_recombinase_XerCD"/>
</dbReference>
<evidence type="ECO:0000256" key="3">
    <source>
        <dbReference type="ARBA" id="ARBA00023125"/>
    </source>
</evidence>
<evidence type="ECO:0000259" key="7">
    <source>
        <dbReference type="PROSITE" id="PS51900"/>
    </source>
</evidence>
<protein>
    <submittedName>
        <fullName evidence="8">Site-specific integrase</fullName>
    </submittedName>
</protein>
<dbReference type="PROSITE" id="PS51900">
    <property type="entry name" value="CB"/>
    <property type="match status" value="1"/>
</dbReference>
<dbReference type="CDD" id="cd01189">
    <property type="entry name" value="INT_ICEBs1_C_like"/>
    <property type="match status" value="1"/>
</dbReference>
<dbReference type="SUPFAM" id="SSF56349">
    <property type="entry name" value="DNA breaking-rejoining enzymes"/>
    <property type="match status" value="1"/>
</dbReference>
<sequence length="385" mass="45062">MAKVYKHENGTYYFVASLGFDRQTGKRIQKTRRGFKTKKSATQAYNELLNDYGKMAFLTNSSMSYGMFFKETFVPWYQGRVSETTFETRYSGMRKYFSYFFKYKLSEITPMDVQKWQNNLKKTLKNSYVRILFGMFSMSLERAVVLGIVPKNVAKVVGNVKKEKRVANFWIKEEFELAISVFDLSDYYEFYSFLCIWLLFMTGMRFGEAQALLWTDVDFLGKSIRIDKTMHYKNAEEFSHADTKTVSSRRTISVDEDTLGYLKLWREQQMKSDYILSYNELPSNKHGVRHILKRVSKLCGLKDITIHDLRHSHASLLISMNEQPLIIRDRLGHSDIQTTLGTYGHLYPNSHKEVAEKLSGYIQQTSKVIDKPVFNGNQYIKKRGK</sequence>
<dbReference type="InterPro" id="IPR013762">
    <property type="entry name" value="Integrase-like_cat_sf"/>
</dbReference>
<dbReference type="PANTHER" id="PTHR30349:SF64">
    <property type="entry name" value="PROPHAGE INTEGRASE INTD-RELATED"/>
    <property type="match status" value="1"/>
</dbReference>
<keyword evidence="2" id="KW-0229">DNA integration</keyword>
<keyword evidence="9" id="KW-1185">Reference proteome</keyword>
<feature type="domain" description="Core-binding (CB)" evidence="7">
    <location>
        <begin position="67"/>
        <end position="144"/>
    </location>
</feature>
<dbReference type="Gene3D" id="1.10.443.10">
    <property type="entry name" value="Intergrase catalytic core"/>
    <property type="match status" value="1"/>
</dbReference>
<dbReference type="GO" id="GO:0003677">
    <property type="term" value="F:DNA binding"/>
    <property type="evidence" value="ECO:0007669"/>
    <property type="project" value="UniProtKB-UniRule"/>
</dbReference>
<dbReference type="RefSeq" id="WP_126831706.1">
    <property type="nucleotide sequence ID" value="NZ_CBCRYB010000001.1"/>
</dbReference>
<dbReference type="GO" id="GO:0015074">
    <property type="term" value="P:DNA integration"/>
    <property type="evidence" value="ECO:0007669"/>
    <property type="project" value="UniProtKB-KW"/>
</dbReference>
<gene>
    <name evidence="8" type="ORF">CBF31_07230</name>
</gene>
<dbReference type="Pfam" id="PF14657">
    <property type="entry name" value="Arm-DNA-bind_4"/>
    <property type="match status" value="1"/>
</dbReference>
<dbReference type="EMBL" id="NGJY01000002">
    <property type="protein sequence ID" value="RSU03496.1"/>
    <property type="molecule type" value="Genomic_DNA"/>
</dbReference>
<dbReference type="Pfam" id="PF14659">
    <property type="entry name" value="Phage_int_SAM_3"/>
    <property type="match status" value="1"/>
</dbReference>
<dbReference type="InterPro" id="IPR004107">
    <property type="entry name" value="Integrase_SAM-like_N"/>
</dbReference>
<reference evidence="8 9" key="1">
    <citation type="submission" date="2017-05" db="EMBL/GenBank/DDBJ databases">
        <title>Vagococcus spp. assemblies.</title>
        <authorList>
            <person name="Gulvik C.A."/>
        </authorList>
    </citation>
    <scope>NUCLEOTIDE SEQUENCE [LARGE SCALE GENOMIC DNA]</scope>
    <source>
        <strain evidence="8 9">CCUG 41755</strain>
    </source>
</reference>
<dbReference type="InterPro" id="IPR044068">
    <property type="entry name" value="CB"/>
</dbReference>
<evidence type="ECO:0000256" key="4">
    <source>
        <dbReference type="ARBA" id="ARBA00023172"/>
    </source>
</evidence>
<feature type="domain" description="Tyr recombinase" evidence="6">
    <location>
        <begin position="165"/>
        <end position="356"/>
    </location>
</feature>
<evidence type="ECO:0000256" key="1">
    <source>
        <dbReference type="ARBA" id="ARBA00008857"/>
    </source>
</evidence>
<dbReference type="InterPro" id="IPR010998">
    <property type="entry name" value="Integrase_recombinase_N"/>
</dbReference>
<organism evidence="8 9">
    <name type="scientific">Vagococcus fessus</name>
    <dbReference type="NCBI Taxonomy" id="120370"/>
    <lineage>
        <taxon>Bacteria</taxon>
        <taxon>Bacillati</taxon>
        <taxon>Bacillota</taxon>
        <taxon>Bacilli</taxon>
        <taxon>Lactobacillales</taxon>
        <taxon>Enterococcaceae</taxon>
        <taxon>Vagococcus</taxon>
    </lineage>
</organism>
<dbReference type="OrthoDB" id="9803188at2"/>
<dbReference type="Gene3D" id="1.10.150.130">
    <property type="match status" value="1"/>
</dbReference>
<comment type="caution">
    <text evidence="8">The sequence shown here is derived from an EMBL/GenBank/DDBJ whole genome shotgun (WGS) entry which is preliminary data.</text>
</comment>
<evidence type="ECO:0000313" key="9">
    <source>
        <dbReference type="Proteomes" id="UP000287101"/>
    </source>
</evidence>
<dbReference type="Proteomes" id="UP000287101">
    <property type="component" value="Unassembled WGS sequence"/>
</dbReference>
<comment type="similarity">
    <text evidence="1">Belongs to the 'phage' integrase family.</text>
</comment>
<dbReference type="InterPro" id="IPR002104">
    <property type="entry name" value="Integrase_catalytic"/>
</dbReference>
<dbReference type="AlphaFoldDB" id="A0A430A8R1"/>